<accession>A0AAP8LRY8</accession>
<reference evidence="1 2" key="1">
    <citation type="submission" date="2017-12" db="EMBL/GenBank/DDBJ databases">
        <title>Phylogenetic diversity of female urinary microbiome.</title>
        <authorList>
            <person name="Thomas-White K."/>
            <person name="Wolfe A.J."/>
        </authorList>
    </citation>
    <scope>NUCLEOTIDE SEQUENCE [LARGE SCALE GENOMIC DNA]</scope>
    <source>
        <strain evidence="1 2">UMB0682</strain>
    </source>
</reference>
<dbReference type="EMBL" id="PKJN01000002">
    <property type="protein sequence ID" value="PKZ59514.1"/>
    <property type="molecule type" value="Genomic_DNA"/>
</dbReference>
<sequence>MLRRNELRYVASAVNISIMRFCKNFGIDEYFLHAMPSFCQNVGIGECFCVLCCYFLKMSV</sequence>
<name>A0AAP8LRY8_GARVA</name>
<comment type="caution">
    <text evidence="1">The sequence shown here is derived from an EMBL/GenBank/DDBJ whole genome shotgun (WGS) entry which is preliminary data.</text>
</comment>
<dbReference type="AlphaFoldDB" id="A0AAP8LRY8"/>
<protein>
    <submittedName>
        <fullName evidence="1">Uncharacterized protein</fullName>
    </submittedName>
</protein>
<dbReference type="Proteomes" id="UP000234905">
    <property type="component" value="Unassembled WGS sequence"/>
</dbReference>
<evidence type="ECO:0000313" key="2">
    <source>
        <dbReference type="Proteomes" id="UP000234905"/>
    </source>
</evidence>
<evidence type="ECO:0000313" key="1">
    <source>
        <dbReference type="EMBL" id="PKZ59514.1"/>
    </source>
</evidence>
<organism evidence="1 2">
    <name type="scientific">Gardnerella vaginalis</name>
    <dbReference type="NCBI Taxonomy" id="2702"/>
    <lineage>
        <taxon>Bacteria</taxon>
        <taxon>Bacillati</taxon>
        <taxon>Actinomycetota</taxon>
        <taxon>Actinomycetes</taxon>
        <taxon>Bifidobacteriales</taxon>
        <taxon>Bifidobacteriaceae</taxon>
        <taxon>Gardnerella</taxon>
    </lineage>
</organism>
<proteinExistence type="predicted"/>
<gene>
    <name evidence="1" type="ORF">CYJ61_04260</name>
</gene>